<dbReference type="AlphaFoldDB" id="D3F7Y2"/>
<evidence type="ECO:0000313" key="3">
    <source>
        <dbReference type="Proteomes" id="UP000008229"/>
    </source>
</evidence>
<keyword evidence="3" id="KW-1185">Reference proteome</keyword>
<gene>
    <name evidence="2" type="ordered locus">Cwoe_4463</name>
</gene>
<dbReference type="KEGG" id="cwo:Cwoe_4463"/>
<dbReference type="HOGENOM" id="CLU_1150330_0_0_11"/>
<proteinExistence type="predicted"/>
<dbReference type="Proteomes" id="UP000008229">
    <property type="component" value="Chromosome"/>
</dbReference>
<dbReference type="RefSeq" id="WP_012935927.1">
    <property type="nucleotide sequence ID" value="NC_013739.1"/>
</dbReference>
<name>D3F7Y2_CONWI</name>
<reference evidence="3" key="2">
    <citation type="submission" date="2010-01" db="EMBL/GenBank/DDBJ databases">
        <title>The complete genome of Conexibacter woesei DSM 14684.</title>
        <authorList>
            <consortium name="US DOE Joint Genome Institute (JGI-PGF)"/>
            <person name="Lucas S."/>
            <person name="Copeland A."/>
            <person name="Lapidus A."/>
            <person name="Glavina del Rio T."/>
            <person name="Dalin E."/>
            <person name="Tice H."/>
            <person name="Bruce D."/>
            <person name="Goodwin L."/>
            <person name="Pitluck S."/>
            <person name="Kyrpides N."/>
            <person name="Mavromatis K."/>
            <person name="Ivanova N."/>
            <person name="Mikhailova N."/>
            <person name="Chertkov O."/>
            <person name="Brettin T."/>
            <person name="Detter J.C."/>
            <person name="Han C."/>
            <person name="Larimer F."/>
            <person name="Land M."/>
            <person name="Hauser L."/>
            <person name="Markowitz V."/>
            <person name="Cheng J.-F."/>
            <person name="Hugenholtz P."/>
            <person name="Woyke T."/>
            <person name="Wu D."/>
            <person name="Pukall R."/>
            <person name="Steenblock K."/>
            <person name="Schneider S."/>
            <person name="Klenk H.-P."/>
            <person name="Eisen J.A."/>
        </authorList>
    </citation>
    <scope>NUCLEOTIDE SEQUENCE [LARGE SCALE GENOMIC DNA]</scope>
    <source>
        <strain evidence="3">DSM 14684 / CIP 108061 / JCM 11494 / NBRC 100937 / ID131577</strain>
    </source>
</reference>
<protein>
    <submittedName>
        <fullName evidence="2">Uncharacterized protein</fullName>
    </submittedName>
</protein>
<feature type="region of interest" description="Disordered" evidence="1">
    <location>
        <begin position="85"/>
        <end position="112"/>
    </location>
</feature>
<evidence type="ECO:0000256" key="1">
    <source>
        <dbReference type="SAM" id="MobiDB-lite"/>
    </source>
</evidence>
<accession>D3F7Y2</accession>
<organism evidence="2 3">
    <name type="scientific">Conexibacter woesei (strain DSM 14684 / CCUG 47730 / CIP 108061 / JCM 11494 / NBRC 100937 / ID131577)</name>
    <dbReference type="NCBI Taxonomy" id="469383"/>
    <lineage>
        <taxon>Bacteria</taxon>
        <taxon>Bacillati</taxon>
        <taxon>Actinomycetota</taxon>
        <taxon>Thermoleophilia</taxon>
        <taxon>Solirubrobacterales</taxon>
        <taxon>Conexibacteraceae</taxon>
        <taxon>Conexibacter</taxon>
    </lineage>
</organism>
<sequence length="241" mass="27092" precursor="true">MRAGCRLLSANPRRLALLTCGTGSAPNLTVADIIRTRDGSLVTRREITGRIDAWGSVWIDSFENHGCYHCDSIYYTDWRTGRRVERDPMDDPGGDLDTPHLRPPPEDTGTDSTVAVEGSARLVEHDVRPRDLTSEMLFVRGRRRQTLGRCDGSCVSPSLQAGRAVWIDQRNDRPSTLHEFDARTGRHIRWRMPRLVPVRDEDGYSDIEYEAIRVGRAIVLAAGGVDPRHRISLQLAIRPAK</sequence>
<evidence type="ECO:0000313" key="2">
    <source>
        <dbReference type="EMBL" id="ADB52876.1"/>
    </source>
</evidence>
<dbReference type="EMBL" id="CP001854">
    <property type="protein sequence ID" value="ADB52876.1"/>
    <property type="molecule type" value="Genomic_DNA"/>
</dbReference>
<reference evidence="2 3" key="1">
    <citation type="journal article" date="2010" name="Stand. Genomic Sci.">
        <title>Complete genome sequence of Conexibacter woesei type strain (ID131577).</title>
        <authorList>
            <person name="Pukall R."/>
            <person name="Lapidus A."/>
            <person name="Glavina Del Rio T."/>
            <person name="Copeland A."/>
            <person name="Tice H."/>
            <person name="Cheng J.-F."/>
            <person name="Lucas S."/>
            <person name="Chen F."/>
            <person name="Nolan M."/>
            <person name="Bruce D."/>
            <person name="Goodwin L."/>
            <person name="Pitluck S."/>
            <person name="Mavromatis K."/>
            <person name="Ivanova N."/>
            <person name="Ovchinnikova G."/>
            <person name="Pati A."/>
            <person name="Chen A."/>
            <person name="Palaniappan K."/>
            <person name="Land M."/>
            <person name="Hauser L."/>
            <person name="Chang Y.-J."/>
            <person name="Jeffries C.D."/>
            <person name="Chain P."/>
            <person name="Meincke L."/>
            <person name="Sims D."/>
            <person name="Brettin T."/>
            <person name="Detter J.C."/>
            <person name="Rohde M."/>
            <person name="Goeker M."/>
            <person name="Bristow J."/>
            <person name="Eisen J.A."/>
            <person name="Markowitz V."/>
            <person name="Kyrpides N.C."/>
            <person name="Klenk H.-P."/>
            <person name="Hugenholtz P."/>
        </authorList>
    </citation>
    <scope>NUCLEOTIDE SEQUENCE [LARGE SCALE GENOMIC DNA]</scope>
    <source>
        <strain evidence="3">DSM 14684 / CIP 108061 / JCM 11494 / NBRC 100937 / ID131577</strain>
    </source>
</reference>